<sequence length="332" mass="34447">MPGAGGSTSSTRAEGKCNSFGSFVHGRLGRHASSSAGSSSPPSEVSANEEGAGAGAIAAPSTPLTPSPPTPPPEHDGLIRMWDLYDAVVRGLADPGLRWMVLWRPSTVPASQPLSDWTVPDGGRPAMENSGGASYNPTGAEQAGYQNEGRDVEADEHKRNLAAWQLPPPPPLSPLSRSSAAGLFATMATPAAETNIWDPNTIHNLVDDQQLLSGAAVSREDLLGGCTAELMKRGAELIVVRRRDINENAFLGWSQFRHFQGRYVNPHWLAVGGAGAGGGGSSAGGLGAGDANGTGVVGSGRTMMMSSSLERIGGDGRVVITGQPTRSHRREL</sequence>
<evidence type="ECO:0000313" key="2">
    <source>
        <dbReference type="EMBL" id="KAH7018519.1"/>
    </source>
</evidence>
<dbReference type="AlphaFoldDB" id="A0A9P8XUT7"/>
<feature type="compositionally biased region" description="Pro residues" evidence="1">
    <location>
        <begin position="63"/>
        <end position="72"/>
    </location>
</feature>
<feature type="compositionally biased region" description="Low complexity" evidence="1">
    <location>
        <begin position="32"/>
        <end position="62"/>
    </location>
</feature>
<comment type="caution">
    <text evidence="2">The sequence shown here is derived from an EMBL/GenBank/DDBJ whole genome shotgun (WGS) entry which is preliminary data.</text>
</comment>
<accession>A0A9P8XUT7</accession>
<dbReference type="OrthoDB" id="3800738at2759"/>
<organism evidence="2 3">
    <name type="scientific">Microdochium trichocladiopsis</name>
    <dbReference type="NCBI Taxonomy" id="1682393"/>
    <lineage>
        <taxon>Eukaryota</taxon>
        <taxon>Fungi</taxon>
        <taxon>Dikarya</taxon>
        <taxon>Ascomycota</taxon>
        <taxon>Pezizomycotina</taxon>
        <taxon>Sordariomycetes</taxon>
        <taxon>Xylariomycetidae</taxon>
        <taxon>Xylariales</taxon>
        <taxon>Microdochiaceae</taxon>
        <taxon>Microdochium</taxon>
    </lineage>
</organism>
<name>A0A9P8XUT7_9PEZI</name>
<protein>
    <submittedName>
        <fullName evidence="2">Uncharacterized protein</fullName>
    </submittedName>
</protein>
<dbReference type="Proteomes" id="UP000756346">
    <property type="component" value="Unassembled WGS sequence"/>
</dbReference>
<dbReference type="RefSeq" id="XP_046006786.1">
    <property type="nucleotide sequence ID" value="XM_046155574.1"/>
</dbReference>
<keyword evidence="3" id="KW-1185">Reference proteome</keyword>
<evidence type="ECO:0000313" key="3">
    <source>
        <dbReference type="Proteomes" id="UP000756346"/>
    </source>
</evidence>
<evidence type="ECO:0000256" key="1">
    <source>
        <dbReference type="SAM" id="MobiDB-lite"/>
    </source>
</evidence>
<reference evidence="2" key="1">
    <citation type="journal article" date="2021" name="Nat. Commun.">
        <title>Genetic determinants of endophytism in the Arabidopsis root mycobiome.</title>
        <authorList>
            <person name="Mesny F."/>
            <person name="Miyauchi S."/>
            <person name="Thiergart T."/>
            <person name="Pickel B."/>
            <person name="Atanasova L."/>
            <person name="Karlsson M."/>
            <person name="Huettel B."/>
            <person name="Barry K.W."/>
            <person name="Haridas S."/>
            <person name="Chen C."/>
            <person name="Bauer D."/>
            <person name="Andreopoulos W."/>
            <person name="Pangilinan J."/>
            <person name="LaButti K."/>
            <person name="Riley R."/>
            <person name="Lipzen A."/>
            <person name="Clum A."/>
            <person name="Drula E."/>
            <person name="Henrissat B."/>
            <person name="Kohler A."/>
            <person name="Grigoriev I.V."/>
            <person name="Martin F.M."/>
            <person name="Hacquard S."/>
        </authorList>
    </citation>
    <scope>NUCLEOTIDE SEQUENCE</scope>
    <source>
        <strain evidence="2">MPI-CAGE-CH-0230</strain>
    </source>
</reference>
<dbReference type="GeneID" id="70185120"/>
<gene>
    <name evidence="2" type="ORF">B0I36DRAFT_336135</name>
</gene>
<feature type="region of interest" description="Disordered" evidence="1">
    <location>
        <begin position="1"/>
        <end position="75"/>
    </location>
</feature>
<dbReference type="EMBL" id="JAGTJQ010000011">
    <property type="protein sequence ID" value="KAH7018519.1"/>
    <property type="molecule type" value="Genomic_DNA"/>
</dbReference>
<proteinExistence type="predicted"/>